<sequence>MGELLVIVGLVVAVIAIIGIIVKARGGKKPAAAAPRRDPLAADQPVHGFGPRELGPGAIVAYGGIDYVVRGSITLRQGPYVWWEHLLEGGDGAQWLGVEEDEGTLELTWWTTRKGLGVGPGAEVIVDDRVHRLEESGEAEYSCEGTTGLPERGRMRYQDMRTGDGSSLLSFEDWDGAGWEVSSGRPMSRGELTVYPAPPAAGDPDYRR</sequence>
<name>A0A2S1R6S6_9ACTN</name>
<keyword evidence="2" id="KW-1133">Transmembrane helix</keyword>
<dbReference type="Proteomes" id="UP000244928">
    <property type="component" value="Chromosome"/>
</dbReference>
<dbReference type="RefSeq" id="WP_108847242.1">
    <property type="nucleotide sequence ID" value="NZ_CP015449.1"/>
</dbReference>
<dbReference type="OrthoDB" id="3775810at2"/>
<feature type="region of interest" description="Disordered" evidence="1">
    <location>
        <begin position="180"/>
        <end position="208"/>
    </location>
</feature>
<evidence type="ECO:0000259" key="3">
    <source>
        <dbReference type="Pfam" id="PF13785"/>
    </source>
</evidence>
<accession>A0A2S1R6S6</accession>
<evidence type="ECO:0000313" key="4">
    <source>
        <dbReference type="EMBL" id="AWH91983.1"/>
    </source>
</evidence>
<keyword evidence="2" id="KW-0812">Transmembrane</keyword>
<protein>
    <recommendedName>
        <fullName evidence="3">DUF4178 domain-containing protein</fullName>
    </recommendedName>
</protein>
<evidence type="ECO:0000313" key="5">
    <source>
        <dbReference type="Proteomes" id="UP000244928"/>
    </source>
</evidence>
<evidence type="ECO:0000256" key="2">
    <source>
        <dbReference type="SAM" id="Phobius"/>
    </source>
</evidence>
<proteinExistence type="predicted"/>
<evidence type="ECO:0000256" key="1">
    <source>
        <dbReference type="SAM" id="MobiDB-lite"/>
    </source>
</evidence>
<organism evidence="4 5">
    <name type="scientific">Dietzia lutea</name>
    <dbReference type="NCBI Taxonomy" id="546160"/>
    <lineage>
        <taxon>Bacteria</taxon>
        <taxon>Bacillati</taxon>
        <taxon>Actinomycetota</taxon>
        <taxon>Actinomycetes</taxon>
        <taxon>Mycobacteriales</taxon>
        <taxon>Dietziaceae</taxon>
        <taxon>Dietzia</taxon>
    </lineage>
</organism>
<dbReference type="InterPro" id="IPR025235">
    <property type="entry name" value="DUF4178"/>
</dbReference>
<keyword evidence="2" id="KW-0472">Membrane</keyword>
<keyword evidence="5" id="KW-1185">Reference proteome</keyword>
<reference evidence="4 5" key="1">
    <citation type="submission" date="2016-04" db="EMBL/GenBank/DDBJ databases">
        <title>Complete genome sequence of Dietzia lutea YIM 80766T, a strain isolated from desert soil in Egypt.</title>
        <authorList>
            <person name="Zhao J."/>
            <person name="Hu B."/>
            <person name="Geng S."/>
            <person name="Nie Y."/>
            <person name="Tang Y."/>
        </authorList>
    </citation>
    <scope>NUCLEOTIDE SEQUENCE [LARGE SCALE GENOMIC DNA]</scope>
    <source>
        <strain evidence="4 5">YIM 80766</strain>
    </source>
</reference>
<gene>
    <name evidence="4" type="ORF">A6035_07225</name>
</gene>
<feature type="domain" description="DUF4178" evidence="3">
    <location>
        <begin position="55"/>
        <end position="188"/>
    </location>
</feature>
<dbReference type="EMBL" id="CP015449">
    <property type="protein sequence ID" value="AWH91983.1"/>
    <property type="molecule type" value="Genomic_DNA"/>
</dbReference>
<dbReference type="Pfam" id="PF13785">
    <property type="entry name" value="DUF4178"/>
    <property type="match status" value="1"/>
</dbReference>
<dbReference type="KEGG" id="dlu:A6035_07225"/>
<dbReference type="AlphaFoldDB" id="A0A2S1R6S6"/>
<feature type="transmembrane region" description="Helical" evidence="2">
    <location>
        <begin position="6"/>
        <end position="22"/>
    </location>
</feature>